<keyword evidence="2" id="KW-1133">Transmembrane helix</keyword>
<feature type="transmembrane region" description="Helical" evidence="2">
    <location>
        <begin position="227"/>
        <end position="245"/>
    </location>
</feature>
<sequence length="296" mass="33943">MEKEEQAKSGQEHDELLEEMRRRGRRANIINIVLQVCTLLTAVASLVMYFVDDARGIDITVNHIFQCAGALVVFNIPRIISKKFRCYIPNFITITLYVFAFAHFVLGEIFRAYDHVFLYDKILHTTGGVIFAILSFSVIWLFNNSEDRRVKLSPFFIVLFTFCFTMTVEYLWELVEFGMDRIFGMNMQRWQDSIIEGAEIVADGQPVEGTAHSIPYGNGLKDSMVDMIVNVLGCLLVCIFSYIGMKRKPNWFENKVILTEKQFRSLKEGKLAERAEEAADAAEEEAVQAGTEEKRE</sequence>
<keyword evidence="2" id="KW-0812">Transmembrane</keyword>
<keyword evidence="2" id="KW-0472">Membrane</keyword>
<reference evidence="3" key="2">
    <citation type="submission" date="2021-04" db="EMBL/GenBank/DDBJ databases">
        <authorList>
            <person name="Gilroy R."/>
        </authorList>
    </citation>
    <scope>NUCLEOTIDE SEQUENCE</scope>
    <source>
        <strain evidence="3">CHK192-19661</strain>
    </source>
</reference>
<evidence type="ECO:0000256" key="2">
    <source>
        <dbReference type="SAM" id="Phobius"/>
    </source>
</evidence>
<feature type="transmembrane region" description="Helical" evidence="2">
    <location>
        <begin position="154"/>
        <end position="172"/>
    </location>
</feature>
<feature type="transmembrane region" description="Helical" evidence="2">
    <location>
        <begin position="63"/>
        <end position="80"/>
    </location>
</feature>
<comment type="caution">
    <text evidence="3">The sequence shown here is derived from an EMBL/GenBank/DDBJ whole genome shotgun (WGS) entry which is preliminary data.</text>
</comment>
<name>A0A9D2II01_9FIRM</name>
<evidence type="ECO:0000313" key="3">
    <source>
        <dbReference type="EMBL" id="HIZ09266.1"/>
    </source>
</evidence>
<feature type="region of interest" description="Disordered" evidence="1">
    <location>
        <begin position="274"/>
        <end position="296"/>
    </location>
</feature>
<feature type="transmembrane region" description="Helical" evidence="2">
    <location>
        <begin position="87"/>
        <end position="110"/>
    </location>
</feature>
<accession>A0A9D2II01</accession>
<reference evidence="3" key="1">
    <citation type="journal article" date="2021" name="PeerJ">
        <title>Extensive microbial diversity within the chicken gut microbiome revealed by metagenomics and culture.</title>
        <authorList>
            <person name="Gilroy R."/>
            <person name="Ravi A."/>
            <person name="Getino M."/>
            <person name="Pursley I."/>
            <person name="Horton D.L."/>
            <person name="Alikhan N.F."/>
            <person name="Baker D."/>
            <person name="Gharbi K."/>
            <person name="Hall N."/>
            <person name="Watson M."/>
            <person name="Adriaenssens E.M."/>
            <person name="Foster-Nyarko E."/>
            <person name="Jarju S."/>
            <person name="Secka A."/>
            <person name="Antonio M."/>
            <person name="Oren A."/>
            <person name="Chaudhuri R.R."/>
            <person name="La Ragione R."/>
            <person name="Hildebrand F."/>
            <person name="Pallen M.J."/>
        </authorList>
    </citation>
    <scope>NUCLEOTIDE SEQUENCE</scope>
    <source>
        <strain evidence="3">CHK192-19661</strain>
    </source>
</reference>
<dbReference type="Pfam" id="PF09997">
    <property type="entry name" value="DUF2238"/>
    <property type="match status" value="1"/>
</dbReference>
<feature type="transmembrane region" description="Helical" evidence="2">
    <location>
        <begin position="122"/>
        <end position="142"/>
    </location>
</feature>
<gene>
    <name evidence="3" type="ORF">H9726_02135</name>
</gene>
<proteinExistence type="predicted"/>
<evidence type="ECO:0000313" key="4">
    <source>
        <dbReference type="Proteomes" id="UP000824025"/>
    </source>
</evidence>
<dbReference type="InterPro" id="IPR014509">
    <property type="entry name" value="YjdF-like"/>
</dbReference>
<organism evidence="3 4">
    <name type="scientific">Candidatus Borkfalkia avicola</name>
    <dbReference type="NCBI Taxonomy" id="2838503"/>
    <lineage>
        <taxon>Bacteria</taxon>
        <taxon>Bacillati</taxon>
        <taxon>Bacillota</taxon>
        <taxon>Clostridia</taxon>
        <taxon>Christensenellales</taxon>
        <taxon>Christensenellaceae</taxon>
        <taxon>Candidatus Borkfalkia</taxon>
    </lineage>
</organism>
<dbReference type="Proteomes" id="UP000824025">
    <property type="component" value="Unassembled WGS sequence"/>
</dbReference>
<dbReference type="AlphaFoldDB" id="A0A9D2II01"/>
<dbReference type="EMBL" id="DXCF01000011">
    <property type="protein sequence ID" value="HIZ09266.1"/>
    <property type="molecule type" value="Genomic_DNA"/>
</dbReference>
<evidence type="ECO:0000256" key="1">
    <source>
        <dbReference type="SAM" id="MobiDB-lite"/>
    </source>
</evidence>
<feature type="transmembrane region" description="Helical" evidence="2">
    <location>
        <begin position="29"/>
        <end position="51"/>
    </location>
</feature>
<protein>
    <recommendedName>
        <fullName evidence="5">DUF2238 domain-containing protein</fullName>
    </recommendedName>
</protein>
<evidence type="ECO:0008006" key="5">
    <source>
        <dbReference type="Google" id="ProtNLM"/>
    </source>
</evidence>